<dbReference type="RefSeq" id="WP_203809248.1">
    <property type="nucleotide sequence ID" value="NZ_BAAAQE010000116.1"/>
</dbReference>
<dbReference type="Proteomes" id="UP000612282">
    <property type="component" value="Unassembled WGS sequence"/>
</dbReference>
<comment type="caution">
    <text evidence="2">The sequence shown here is derived from an EMBL/GenBank/DDBJ whole genome shotgun (WGS) entry which is preliminary data.</text>
</comment>
<sequence length="273" mass="29799">MLLATDSPRTLGSEQGSRLSFSRPENQARRVLTVDEAPAFELSFWCGTCQFLFERLEGATTTFSGSPDHPTVQPGPGLDEAAISRFGELLPRASYQPLLLQVNPRLIHPAKPGDYFAEEQVATWGVDSFWGLPTYPRTQYYRTFETRVSSDAHLYEFVVPMVPPSWNDRARVDAYAADLAAGAPGTAVAVSLLDVCAPAVDQGSDYYTHWALVHFLLDGHHRMQAAAETGRPLRLLSLLSLEAGLAAASQTAELPTIRAAAARQRPTPTTPDS</sequence>
<evidence type="ECO:0000313" key="2">
    <source>
        <dbReference type="EMBL" id="GID61362.1"/>
    </source>
</evidence>
<reference evidence="2 3" key="1">
    <citation type="submission" date="2021-01" db="EMBL/GenBank/DDBJ databases">
        <title>Whole genome shotgun sequence of Actinoplanes couchii NBRC 106145.</title>
        <authorList>
            <person name="Komaki H."/>
            <person name="Tamura T."/>
        </authorList>
    </citation>
    <scope>NUCLEOTIDE SEQUENCE [LARGE SCALE GENOMIC DNA]</scope>
    <source>
        <strain evidence="2 3">NBRC 106145</strain>
    </source>
</reference>
<gene>
    <name evidence="2" type="ORF">Aco03nite_097660</name>
</gene>
<name>A0ABQ3XS70_9ACTN</name>
<organism evidence="2 3">
    <name type="scientific">Actinoplanes couchii</name>
    <dbReference type="NCBI Taxonomy" id="403638"/>
    <lineage>
        <taxon>Bacteria</taxon>
        <taxon>Bacillati</taxon>
        <taxon>Actinomycetota</taxon>
        <taxon>Actinomycetes</taxon>
        <taxon>Micromonosporales</taxon>
        <taxon>Micromonosporaceae</taxon>
        <taxon>Actinoplanes</taxon>
    </lineage>
</organism>
<feature type="region of interest" description="Disordered" evidence="1">
    <location>
        <begin position="1"/>
        <end position="22"/>
    </location>
</feature>
<evidence type="ECO:0000256" key="1">
    <source>
        <dbReference type="SAM" id="MobiDB-lite"/>
    </source>
</evidence>
<protein>
    <submittedName>
        <fullName evidence="2">Uncharacterized protein</fullName>
    </submittedName>
</protein>
<feature type="compositionally biased region" description="Polar residues" evidence="1">
    <location>
        <begin position="7"/>
        <end position="22"/>
    </location>
</feature>
<evidence type="ECO:0000313" key="3">
    <source>
        <dbReference type="Proteomes" id="UP000612282"/>
    </source>
</evidence>
<dbReference type="EMBL" id="BOMG01000125">
    <property type="protein sequence ID" value="GID61362.1"/>
    <property type="molecule type" value="Genomic_DNA"/>
</dbReference>
<accession>A0ABQ3XS70</accession>
<proteinExistence type="predicted"/>
<keyword evidence="3" id="KW-1185">Reference proteome</keyword>